<dbReference type="GO" id="GO:0016758">
    <property type="term" value="F:hexosyltransferase activity"/>
    <property type="evidence" value="ECO:0007669"/>
    <property type="project" value="InterPro"/>
</dbReference>
<dbReference type="Pfam" id="PF04101">
    <property type="entry name" value="Glyco_tran_28_C"/>
    <property type="match status" value="1"/>
</dbReference>
<evidence type="ECO:0000313" key="3">
    <source>
        <dbReference type="Proteomes" id="UP000757435"/>
    </source>
</evidence>
<name>A0A951QG30_9CYAN</name>
<dbReference type="Proteomes" id="UP000757435">
    <property type="component" value="Unassembled WGS sequence"/>
</dbReference>
<sequence length="403" mass="45090">MKKILFYCQYLAGMGHLVRSTEIIRSLVKEFQVCFVSGGIPIADFEMPADLEIVHLPSIIEEAGELKSVDSSLPIETVKAIRCQMLLAAFEQFQPDCIITECFPFSKHKLKYELLPLLERAKAAPHSVKVVCSLRDLIMTQSRSPQFWAKRYDKVCEWINHYYDLVLVHGDSQLLRLDEQFPQIDRLTCEVHYTGYVAQSPPQQSPLPEDHAALHQKVPTIVVSAGGGRFGYDLLNAVVQASVILEQQIPHHIYAFTGPFMPEEQASRLEAAAQDRPNVTLRQYTPHLLDYMAQADLSISLGGYNTTMNILRTGVRSLIFPGAAEEQTGEQTIRAEKLAEKGVLSVLSIDDLDGTRLAQRVQIALQQPPVPHSFNLQGADRSAVRLKALLYGQLAVAQSYSNF</sequence>
<dbReference type="InterPro" id="IPR007235">
    <property type="entry name" value="Glyco_trans_28_C"/>
</dbReference>
<dbReference type="AlphaFoldDB" id="A0A951QG30"/>
<proteinExistence type="predicted"/>
<accession>A0A951QG30</accession>
<gene>
    <name evidence="2" type="ORF">KME15_21195</name>
</gene>
<dbReference type="PANTHER" id="PTHR21015">
    <property type="entry name" value="UDP-N-ACETYLGLUCOSAMINE--N-ACETYLMURAMYL-(PENTAPEPTIDE) PYROPHOSPHORYL-UNDECAPRENOL N-ACETYLGLUCOSAMINE TRANSFERASE 1"/>
    <property type="match status" value="1"/>
</dbReference>
<dbReference type="EMBL" id="JAHHHD010000032">
    <property type="protein sequence ID" value="MBW4661201.1"/>
    <property type="molecule type" value="Genomic_DNA"/>
</dbReference>
<evidence type="ECO:0000313" key="2">
    <source>
        <dbReference type="EMBL" id="MBW4661201.1"/>
    </source>
</evidence>
<feature type="domain" description="Glycosyl transferase family 28 C-terminal" evidence="1">
    <location>
        <begin position="227"/>
        <end position="368"/>
    </location>
</feature>
<dbReference type="PANTHER" id="PTHR21015:SF28">
    <property type="entry name" value="SLL1722 PROTEIN"/>
    <property type="match status" value="1"/>
</dbReference>
<protein>
    <recommendedName>
        <fullName evidence="1">Glycosyl transferase family 28 C-terminal domain-containing protein</fullName>
    </recommendedName>
</protein>
<organism evidence="2 3">
    <name type="scientific">Drouetiella hepatica Uher 2000/2452</name>
    <dbReference type="NCBI Taxonomy" id="904376"/>
    <lineage>
        <taxon>Bacteria</taxon>
        <taxon>Bacillati</taxon>
        <taxon>Cyanobacteriota</taxon>
        <taxon>Cyanophyceae</taxon>
        <taxon>Oculatellales</taxon>
        <taxon>Oculatellaceae</taxon>
        <taxon>Drouetiella</taxon>
    </lineage>
</organism>
<evidence type="ECO:0000259" key="1">
    <source>
        <dbReference type="Pfam" id="PF04101"/>
    </source>
</evidence>
<dbReference type="SUPFAM" id="SSF53756">
    <property type="entry name" value="UDP-Glycosyltransferase/glycogen phosphorylase"/>
    <property type="match status" value="1"/>
</dbReference>
<reference evidence="2" key="2">
    <citation type="journal article" date="2022" name="Microbiol. Resour. Announc.">
        <title>Metagenome Sequencing to Explore Phylogenomics of Terrestrial Cyanobacteria.</title>
        <authorList>
            <person name="Ward R.D."/>
            <person name="Stajich J.E."/>
            <person name="Johansen J.R."/>
            <person name="Huntemann M."/>
            <person name="Clum A."/>
            <person name="Foster B."/>
            <person name="Foster B."/>
            <person name="Roux S."/>
            <person name="Palaniappan K."/>
            <person name="Varghese N."/>
            <person name="Mukherjee S."/>
            <person name="Reddy T.B.K."/>
            <person name="Daum C."/>
            <person name="Copeland A."/>
            <person name="Chen I.A."/>
            <person name="Ivanova N.N."/>
            <person name="Kyrpides N.C."/>
            <person name="Shapiro N."/>
            <person name="Eloe-Fadrosh E.A."/>
            <person name="Pietrasiak N."/>
        </authorList>
    </citation>
    <scope>NUCLEOTIDE SEQUENCE</scope>
    <source>
        <strain evidence="2">UHER 2000/2452</strain>
    </source>
</reference>
<comment type="caution">
    <text evidence="2">The sequence shown here is derived from an EMBL/GenBank/DDBJ whole genome shotgun (WGS) entry which is preliminary data.</text>
</comment>
<reference evidence="2" key="1">
    <citation type="submission" date="2021-05" db="EMBL/GenBank/DDBJ databases">
        <authorList>
            <person name="Pietrasiak N."/>
            <person name="Ward R."/>
            <person name="Stajich J.E."/>
            <person name="Kurbessoian T."/>
        </authorList>
    </citation>
    <scope>NUCLEOTIDE SEQUENCE</scope>
    <source>
        <strain evidence="2">UHER 2000/2452</strain>
    </source>
</reference>
<dbReference type="Gene3D" id="3.40.50.2000">
    <property type="entry name" value="Glycogen Phosphorylase B"/>
    <property type="match status" value="1"/>
</dbReference>